<reference evidence="3" key="1">
    <citation type="submission" date="2023-03" db="EMBL/GenBank/DDBJ databases">
        <title>Chromosome-level genomes of two armyworms, Mythimna separata and Mythimna loreyi, provide insights into the biosynthesis and reception of sex pheromones.</title>
        <authorList>
            <person name="Zhao H."/>
        </authorList>
    </citation>
    <scope>NUCLEOTIDE SEQUENCE</scope>
    <source>
        <strain evidence="3">BeijingLab</strain>
        <tissue evidence="3">Pupa</tissue>
    </source>
</reference>
<dbReference type="EMBL" id="JARGEI010000007">
    <property type="protein sequence ID" value="KAJ8728873.1"/>
    <property type="molecule type" value="Genomic_DNA"/>
</dbReference>
<sequence>MISLVIPAVFLWVSCLAEDYFYNPVNVTRTSLSGIAAYRSALTLDWLAAEDQRQRELASAFETEAVPPARSISTDCIGYARPASGKVARLMLELLKNLEGDEGTIVTDLITALVRTKLLVETSMLEAEPDLDSLVKTPAVMMGEPHTTFPRILAMSWMAVTDPVTTKKFGWCPITRVNKYLAVSKPIMIAKQMRALEPVIARARFIMEEFIQHVTPLNMYQRKQQPESATPPPKSISTTAVEPEIRTKPTRPTRTPNTIRAIHLALAQATTMVSRIETLATLPREETSAASRGPLCNLPHFLVATIVLVS</sequence>
<name>A0AAD7YVK6_MYTSE</name>
<feature type="signal peptide" evidence="2">
    <location>
        <begin position="1"/>
        <end position="17"/>
    </location>
</feature>
<feature type="chain" id="PRO_5041971964" evidence="2">
    <location>
        <begin position="18"/>
        <end position="310"/>
    </location>
</feature>
<proteinExistence type="predicted"/>
<organism evidence="3 4">
    <name type="scientific">Mythimna separata</name>
    <name type="common">Oriental armyworm</name>
    <name type="synonym">Pseudaletia separata</name>
    <dbReference type="NCBI Taxonomy" id="271217"/>
    <lineage>
        <taxon>Eukaryota</taxon>
        <taxon>Metazoa</taxon>
        <taxon>Ecdysozoa</taxon>
        <taxon>Arthropoda</taxon>
        <taxon>Hexapoda</taxon>
        <taxon>Insecta</taxon>
        <taxon>Pterygota</taxon>
        <taxon>Neoptera</taxon>
        <taxon>Endopterygota</taxon>
        <taxon>Lepidoptera</taxon>
        <taxon>Glossata</taxon>
        <taxon>Ditrysia</taxon>
        <taxon>Noctuoidea</taxon>
        <taxon>Noctuidae</taxon>
        <taxon>Noctuinae</taxon>
        <taxon>Hadenini</taxon>
        <taxon>Mythimna</taxon>
    </lineage>
</organism>
<accession>A0AAD7YVK6</accession>
<feature type="region of interest" description="Disordered" evidence="1">
    <location>
        <begin position="221"/>
        <end position="255"/>
    </location>
</feature>
<dbReference type="AlphaFoldDB" id="A0AAD7YVK6"/>
<dbReference type="Proteomes" id="UP001231518">
    <property type="component" value="Chromosome 19"/>
</dbReference>
<comment type="caution">
    <text evidence="3">The sequence shown here is derived from an EMBL/GenBank/DDBJ whole genome shotgun (WGS) entry which is preliminary data.</text>
</comment>
<evidence type="ECO:0000313" key="4">
    <source>
        <dbReference type="Proteomes" id="UP001231518"/>
    </source>
</evidence>
<keyword evidence="4" id="KW-1185">Reference proteome</keyword>
<evidence type="ECO:0000313" key="3">
    <source>
        <dbReference type="EMBL" id="KAJ8728873.1"/>
    </source>
</evidence>
<protein>
    <submittedName>
        <fullName evidence="3">Uncharacterized protein</fullName>
    </submittedName>
</protein>
<gene>
    <name evidence="3" type="ORF">PYW07_006569</name>
</gene>
<keyword evidence="2" id="KW-0732">Signal</keyword>
<evidence type="ECO:0000256" key="1">
    <source>
        <dbReference type="SAM" id="MobiDB-lite"/>
    </source>
</evidence>
<evidence type="ECO:0000256" key="2">
    <source>
        <dbReference type="SAM" id="SignalP"/>
    </source>
</evidence>